<name>A0AA38UCL9_9AGAR</name>
<dbReference type="PROSITE" id="PS51257">
    <property type="entry name" value="PROKAR_LIPOPROTEIN"/>
    <property type="match status" value="1"/>
</dbReference>
<keyword evidence="2" id="KW-1185">Reference proteome</keyword>
<dbReference type="AlphaFoldDB" id="A0AA38UCL9"/>
<accession>A0AA38UCL9</accession>
<gene>
    <name evidence="1" type="ORF">F5878DRAFT_662843</name>
</gene>
<sequence length="298" mass="33078">MTSPEMKVYISSIPVAFSCDFRLETSIMSSSFATSLSQNFVESDRVRRSMTVALDDHASFTSVVDFHLSRFIANGDDVVFGRDFRNACLGSGLSGFIFPASPDTSSSSTHSCGATGVQLLTQVFMEPYSQLSPFSLKFDDLKNLVTLHGLTHLVHAEINAFSTAVLHHLLNGHCLHLATPTCSEFANGFRDRCAFADCMKQLIMNCSVLSDGHLRLMVESIGLNNEEPSEQSRDTLLYTLQNFYDSDFHAVRVPKTIAETFKGFHRLDRTQLIQIANAHGINMVHAFLLALLWDVPKL</sequence>
<dbReference type="Proteomes" id="UP001163846">
    <property type="component" value="Unassembled WGS sequence"/>
</dbReference>
<reference evidence="1" key="1">
    <citation type="submission" date="2022-08" db="EMBL/GenBank/DDBJ databases">
        <authorList>
            <consortium name="DOE Joint Genome Institute"/>
            <person name="Min B."/>
            <person name="Riley R."/>
            <person name="Sierra-Patev S."/>
            <person name="Naranjo-Ortiz M."/>
            <person name="Looney B."/>
            <person name="Konkel Z."/>
            <person name="Slot J.C."/>
            <person name="Sakamoto Y."/>
            <person name="Steenwyk J.L."/>
            <person name="Rokas A."/>
            <person name="Carro J."/>
            <person name="Camarero S."/>
            <person name="Ferreira P."/>
            <person name="Molpeceres G."/>
            <person name="Ruiz-Duenas F.J."/>
            <person name="Serrano A."/>
            <person name="Henrissat B."/>
            <person name="Drula E."/>
            <person name="Hughes K.W."/>
            <person name="Mata J.L."/>
            <person name="Ishikawa N.K."/>
            <person name="Vargas-Isla R."/>
            <person name="Ushijima S."/>
            <person name="Smith C.A."/>
            <person name="Ahrendt S."/>
            <person name="Andreopoulos W."/>
            <person name="He G."/>
            <person name="Labutti K."/>
            <person name="Lipzen A."/>
            <person name="Ng V."/>
            <person name="Sandor L."/>
            <person name="Barry K."/>
            <person name="Martinez A.T."/>
            <person name="Xiao Y."/>
            <person name="Gibbons J.G."/>
            <person name="Terashima K."/>
            <person name="Hibbett D.S."/>
            <person name="Grigoriev I.V."/>
        </authorList>
    </citation>
    <scope>NUCLEOTIDE SEQUENCE</scope>
    <source>
        <strain evidence="1">TFB9207</strain>
    </source>
</reference>
<protein>
    <submittedName>
        <fullName evidence="1">Uncharacterized protein</fullName>
    </submittedName>
</protein>
<dbReference type="EMBL" id="MU806308">
    <property type="protein sequence ID" value="KAJ3836595.1"/>
    <property type="molecule type" value="Genomic_DNA"/>
</dbReference>
<evidence type="ECO:0000313" key="2">
    <source>
        <dbReference type="Proteomes" id="UP001163846"/>
    </source>
</evidence>
<organism evidence="1 2">
    <name type="scientific">Lentinula raphanica</name>
    <dbReference type="NCBI Taxonomy" id="153919"/>
    <lineage>
        <taxon>Eukaryota</taxon>
        <taxon>Fungi</taxon>
        <taxon>Dikarya</taxon>
        <taxon>Basidiomycota</taxon>
        <taxon>Agaricomycotina</taxon>
        <taxon>Agaricomycetes</taxon>
        <taxon>Agaricomycetidae</taxon>
        <taxon>Agaricales</taxon>
        <taxon>Marasmiineae</taxon>
        <taxon>Omphalotaceae</taxon>
        <taxon>Lentinula</taxon>
    </lineage>
</organism>
<proteinExistence type="predicted"/>
<evidence type="ECO:0000313" key="1">
    <source>
        <dbReference type="EMBL" id="KAJ3836595.1"/>
    </source>
</evidence>
<comment type="caution">
    <text evidence="1">The sequence shown here is derived from an EMBL/GenBank/DDBJ whole genome shotgun (WGS) entry which is preliminary data.</text>
</comment>